<evidence type="ECO:0000256" key="6">
    <source>
        <dbReference type="RuleBase" id="RU361218"/>
    </source>
</evidence>
<dbReference type="SUPFAM" id="SSF48652">
    <property type="entry name" value="Tetraspanin"/>
    <property type="match status" value="1"/>
</dbReference>
<evidence type="ECO:0000313" key="7">
    <source>
        <dbReference type="EMBL" id="KAK3106884.1"/>
    </source>
</evidence>
<reference evidence="7" key="1">
    <citation type="submission" date="2019-08" db="EMBL/GenBank/DDBJ databases">
        <title>The improved chromosome-level genome for the pearl oyster Pinctada fucata martensii using PacBio sequencing and Hi-C.</title>
        <authorList>
            <person name="Zheng Z."/>
        </authorList>
    </citation>
    <scope>NUCLEOTIDE SEQUENCE</scope>
    <source>
        <strain evidence="7">ZZ-2019</strain>
        <tissue evidence="7">Adductor muscle</tissue>
    </source>
</reference>
<keyword evidence="3 6" id="KW-0812">Transmembrane</keyword>
<dbReference type="GO" id="GO:0005886">
    <property type="term" value="C:plasma membrane"/>
    <property type="evidence" value="ECO:0007669"/>
    <property type="project" value="TreeGrafter"/>
</dbReference>
<evidence type="ECO:0000256" key="2">
    <source>
        <dbReference type="ARBA" id="ARBA00006840"/>
    </source>
</evidence>
<dbReference type="Pfam" id="PF00335">
    <property type="entry name" value="Tetraspanin"/>
    <property type="match status" value="1"/>
</dbReference>
<evidence type="ECO:0000256" key="1">
    <source>
        <dbReference type="ARBA" id="ARBA00004141"/>
    </source>
</evidence>
<keyword evidence="5 6" id="KW-0472">Membrane</keyword>
<comment type="subcellular location">
    <subcellularLocation>
        <location evidence="1 6">Membrane</location>
        <topology evidence="1 6">Multi-pass membrane protein</topology>
    </subcellularLocation>
</comment>
<evidence type="ECO:0000256" key="3">
    <source>
        <dbReference type="ARBA" id="ARBA00022692"/>
    </source>
</evidence>
<dbReference type="InterPro" id="IPR008952">
    <property type="entry name" value="Tetraspanin_EC2_sf"/>
</dbReference>
<evidence type="ECO:0000313" key="8">
    <source>
        <dbReference type="Proteomes" id="UP001186944"/>
    </source>
</evidence>
<comment type="caution">
    <text evidence="7">The sequence shown here is derived from an EMBL/GenBank/DDBJ whole genome shotgun (WGS) entry which is preliminary data.</text>
</comment>
<keyword evidence="4 6" id="KW-1133">Transmembrane helix</keyword>
<dbReference type="InterPro" id="IPR000301">
    <property type="entry name" value="Tetraspanin_animals"/>
</dbReference>
<name>A0AA88YK76_PINIB</name>
<dbReference type="AlphaFoldDB" id="A0AA88YK76"/>
<organism evidence="7 8">
    <name type="scientific">Pinctada imbricata</name>
    <name type="common">Atlantic pearl-oyster</name>
    <name type="synonym">Pinctada martensii</name>
    <dbReference type="NCBI Taxonomy" id="66713"/>
    <lineage>
        <taxon>Eukaryota</taxon>
        <taxon>Metazoa</taxon>
        <taxon>Spiralia</taxon>
        <taxon>Lophotrochozoa</taxon>
        <taxon>Mollusca</taxon>
        <taxon>Bivalvia</taxon>
        <taxon>Autobranchia</taxon>
        <taxon>Pteriomorphia</taxon>
        <taxon>Pterioida</taxon>
        <taxon>Pterioidea</taxon>
        <taxon>Pteriidae</taxon>
        <taxon>Pinctada</taxon>
    </lineage>
</organism>
<dbReference type="EMBL" id="VSWD01000002">
    <property type="protein sequence ID" value="KAK3106884.1"/>
    <property type="molecule type" value="Genomic_DNA"/>
</dbReference>
<comment type="similarity">
    <text evidence="2 6">Belongs to the tetraspanin (TM4SF) family.</text>
</comment>
<dbReference type="Proteomes" id="UP001186944">
    <property type="component" value="Unassembled WGS sequence"/>
</dbReference>
<proteinExistence type="inferred from homology"/>
<dbReference type="PANTHER" id="PTHR19282">
    <property type="entry name" value="TETRASPANIN"/>
    <property type="match status" value="1"/>
</dbReference>
<accession>A0AA88YK76</accession>
<dbReference type="PANTHER" id="PTHR19282:SF534">
    <property type="entry name" value="TETRASPANIN FAMILY-RELATED"/>
    <property type="match status" value="1"/>
</dbReference>
<feature type="transmembrane region" description="Helical" evidence="6">
    <location>
        <begin position="12"/>
        <end position="35"/>
    </location>
</feature>
<dbReference type="PIRSF" id="PIRSF002419">
    <property type="entry name" value="Tetraspanin"/>
    <property type="match status" value="1"/>
</dbReference>
<keyword evidence="8" id="KW-1185">Reference proteome</keyword>
<dbReference type="InterPro" id="IPR018499">
    <property type="entry name" value="Tetraspanin/Peripherin"/>
</dbReference>
<protein>
    <recommendedName>
        <fullName evidence="6">Tetraspanin</fullName>
    </recommendedName>
</protein>
<sequence>MGLGCAGKCGMIFLIVLNVLFMLLGLALLILGILMQVNVDVISDEIMPLLQQLTFNGLNLGDLANGLSITFIVFGAFVLTISAFGAFGACCQKRICLVVYAIVVAIFFIGKLVAVILWFVMNDKLQSFLKSELQSQLDNNYKNADLTSHEISTAWNYLFMQLSCCGVEAVTSSTTGFENSYWKANNAASDNIPIFCCSGVTADNYASTTNTACTQSVTSSYNTKGCYDAVYDKLSSYTTGFIVVGVIVLLVEVRVIINKNDNSCVK</sequence>
<dbReference type="PRINTS" id="PR00259">
    <property type="entry name" value="TMFOUR"/>
</dbReference>
<evidence type="ECO:0000256" key="5">
    <source>
        <dbReference type="ARBA" id="ARBA00023136"/>
    </source>
</evidence>
<feature type="transmembrane region" description="Helical" evidence="6">
    <location>
        <begin position="97"/>
        <end position="121"/>
    </location>
</feature>
<feature type="transmembrane region" description="Helical" evidence="6">
    <location>
        <begin position="237"/>
        <end position="257"/>
    </location>
</feature>
<gene>
    <name evidence="7" type="ORF">FSP39_002060</name>
</gene>
<feature type="transmembrane region" description="Helical" evidence="6">
    <location>
        <begin position="67"/>
        <end position="90"/>
    </location>
</feature>
<evidence type="ECO:0000256" key="4">
    <source>
        <dbReference type="ARBA" id="ARBA00022989"/>
    </source>
</evidence>